<name>A0A067C9D4_SAPPC</name>
<dbReference type="OMA" id="IHAQLHL"/>
<feature type="region of interest" description="Disordered" evidence="1">
    <location>
        <begin position="330"/>
        <end position="361"/>
    </location>
</feature>
<dbReference type="RefSeq" id="XP_012201819.1">
    <property type="nucleotide sequence ID" value="XM_012346429.1"/>
</dbReference>
<keyword evidence="3" id="KW-1185">Reference proteome</keyword>
<sequence length="653" mass="73981">MEEPVDVGAPDVWVTPGWTEYPIMENFYAGGAMDVDLESPYDVVFSPDTKAAFAATYDNGLERPEEDSDTSMDEMGELSAVALAETPQKRRVSAQPTYATHRRMTTIKDLSTPTLAKGKSPAFTTDDLQATADDLGAKLEKCLDDVASKLTQEYAAYEAYELSTLPPPPPQPSLFSFLCAPQADPWKHFDGLGRLCDLVTTSSHHRSLNQLTRHKRHVQRLLHTVLRRHYHVHDMALTAKELASFESVEMYLEHDLKLHLLSQQREWLQHLDLAREQAKKDASMHAVRYRHASLDVDDAYPHNIRHGKMRRLLEAASWYRLLQQSAGLGRSPHGTSLSVVESNNNNNNNNNKSDHDEPRQQSVMDDVLAGEEFYAEYYELMNTKEWWSVVQAQFENLIFAAADNRICHMIDRVCFEGARLACEDLLDDCMPSEPTIQKKLPYADLHHAWLRDPTPDHVLEFIEAVTLRVRREFGILDDVNKSLYIFMQRALFPRLVTLCYSAPTLQECARKDALWRKKQASLRLAGVSMEQFGVTPDLAQRIRDGAVDAKMVFPAARLAFSAMGSLVPCDLLEEMIHGVVVLHEEAAKVFGTTRIALPFVHAHLYLLEHYALAEMHETSRGDHPNRNGEESYYVYCMHAAVEAICSFARPTIA</sequence>
<dbReference type="Proteomes" id="UP000030745">
    <property type="component" value="Unassembled WGS sequence"/>
</dbReference>
<organism evidence="2 3">
    <name type="scientific">Saprolegnia parasitica (strain CBS 223.65)</name>
    <dbReference type="NCBI Taxonomy" id="695850"/>
    <lineage>
        <taxon>Eukaryota</taxon>
        <taxon>Sar</taxon>
        <taxon>Stramenopiles</taxon>
        <taxon>Oomycota</taxon>
        <taxon>Saprolegniomycetes</taxon>
        <taxon>Saprolegniales</taxon>
        <taxon>Saprolegniaceae</taxon>
        <taxon>Saprolegnia</taxon>
    </lineage>
</organism>
<dbReference type="KEGG" id="spar:SPRG_06966"/>
<evidence type="ECO:0000313" key="3">
    <source>
        <dbReference type="Proteomes" id="UP000030745"/>
    </source>
</evidence>
<dbReference type="OrthoDB" id="157835at2759"/>
<evidence type="ECO:0000256" key="1">
    <source>
        <dbReference type="SAM" id="MobiDB-lite"/>
    </source>
</evidence>
<dbReference type="AlphaFoldDB" id="A0A067C9D4"/>
<protein>
    <recommendedName>
        <fullName evidence="4">VPS9 domain-containing protein</fullName>
    </recommendedName>
</protein>
<reference evidence="2 3" key="1">
    <citation type="journal article" date="2013" name="PLoS Genet.">
        <title>Distinctive expansion of potential virulence genes in the genome of the oomycete fish pathogen Saprolegnia parasitica.</title>
        <authorList>
            <person name="Jiang R.H."/>
            <person name="de Bruijn I."/>
            <person name="Haas B.J."/>
            <person name="Belmonte R."/>
            <person name="Lobach L."/>
            <person name="Christie J."/>
            <person name="van den Ackerveken G."/>
            <person name="Bottin A."/>
            <person name="Bulone V."/>
            <person name="Diaz-Moreno S.M."/>
            <person name="Dumas B."/>
            <person name="Fan L."/>
            <person name="Gaulin E."/>
            <person name="Govers F."/>
            <person name="Grenville-Briggs L.J."/>
            <person name="Horner N.R."/>
            <person name="Levin J.Z."/>
            <person name="Mammella M."/>
            <person name="Meijer H.J."/>
            <person name="Morris P."/>
            <person name="Nusbaum C."/>
            <person name="Oome S."/>
            <person name="Phillips A.J."/>
            <person name="van Rooyen D."/>
            <person name="Rzeszutek E."/>
            <person name="Saraiva M."/>
            <person name="Secombes C.J."/>
            <person name="Seidl M.F."/>
            <person name="Snel B."/>
            <person name="Stassen J.H."/>
            <person name="Sykes S."/>
            <person name="Tripathy S."/>
            <person name="van den Berg H."/>
            <person name="Vega-Arreguin J.C."/>
            <person name="Wawra S."/>
            <person name="Young S.K."/>
            <person name="Zeng Q."/>
            <person name="Dieguez-Uribeondo J."/>
            <person name="Russ C."/>
            <person name="Tyler B.M."/>
            <person name="van West P."/>
        </authorList>
    </citation>
    <scope>NUCLEOTIDE SEQUENCE [LARGE SCALE GENOMIC DNA]</scope>
    <source>
        <strain evidence="2 3">CBS 223.65</strain>
    </source>
</reference>
<gene>
    <name evidence="2" type="ORF">SPRG_06966</name>
</gene>
<feature type="compositionally biased region" description="Polar residues" evidence="1">
    <location>
        <begin position="333"/>
        <end position="342"/>
    </location>
</feature>
<dbReference type="EMBL" id="KK583217">
    <property type="protein sequence ID" value="KDO27379.1"/>
    <property type="molecule type" value="Genomic_DNA"/>
</dbReference>
<evidence type="ECO:0000313" key="2">
    <source>
        <dbReference type="EMBL" id="KDO27379.1"/>
    </source>
</evidence>
<proteinExistence type="predicted"/>
<dbReference type="VEuPathDB" id="FungiDB:SPRG_06966"/>
<accession>A0A067C9D4</accession>
<dbReference type="GeneID" id="24129277"/>
<evidence type="ECO:0008006" key="4">
    <source>
        <dbReference type="Google" id="ProtNLM"/>
    </source>
</evidence>